<reference evidence="3" key="1">
    <citation type="submission" date="2021-05" db="EMBL/GenBank/DDBJ databases">
        <authorList>
            <person name="Pietrasiak N."/>
            <person name="Ward R."/>
            <person name="Stajich J.E."/>
            <person name="Kurbessoian T."/>
        </authorList>
    </citation>
    <scope>NUCLEOTIDE SEQUENCE</scope>
    <source>
        <strain evidence="3">GSE-NOS-MK-12-04C</strain>
    </source>
</reference>
<sequence length="133" mass="15154">MSEFLSLITTGSKSENRVPRKQIIEKIIEGLSQQGIQVFYLDGKEISSKETFLTKAAEVMKFPAYFGANWDAFDECITDLTWCPAEQYVLLYDRPDIFAQADPAQWEIAVDILGSAEEYWATTKTPLNYILLN</sequence>
<comment type="caution">
    <text evidence="3">The sequence shown here is derived from an EMBL/GenBank/DDBJ whole genome shotgun (WGS) entry which is preliminary data.</text>
</comment>
<dbReference type="AlphaFoldDB" id="A0A951QS15"/>
<dbReference type="InterPro" id="IPR035905">
    <property type="entry name" value="Barstar-like_sf"/>
</dbReference>
<dbReference type="CDD" id="cd05141">
    <property type="entry name" value="Barstar_evA4336-like"/>
    <property type="match status" value="1"/>
</dbReference>
<dbReference type="EMBL" id="JAHHGZ010000023">
    <property type="protein sequence ID" value="MBW4669730.1"/>
    <property type="molecule type" value="Genomic_DNA"/>
</dbReference>
<dbReference type="Pfam" id="PF01337">
    <property type="entry name" value="Barstar"/>
    <property type="match status" value="1"/>
</dbReference>
<evidence type="ECO:0000259" key="2">
    <source>
        <dbReference type="Pfam" id="PF01337"/>
    </source>
</evidence>
<dbReference type="SUPFAM" id="SSF52038">
    <property type="entry name" value="Barstar-related"/>
    <property type="match status" value="1"/>
</dbReference>
<organism evidence="3 4">
    <name type="scientific">Cyanomargarita calcarea GSE-NOS-MK-12-04C</name>
    <dbReference type="NCBI Taxonomy" id="2839659"/>
    <lineage>
        <taxon>Bacteria</taxon>
        <taxon>Bacillati</taxon>
        <taxon>Cyanobacteriota</taxon>
        <taxon>Cyanophyceae</taxon>
        <taxon>Nostocales</taxon>
        <taxon>Cyanomargaritaceae</taxon>
        <taxon>Cyanomargarita</taxon>
    </lineage>
</organism>
<accession>A0A951QS15</accession>
<reference evidence="3" key="2">
    <citation type="journal article" date="2022" name="Microbiol. Resour. Announc.">
        <title>Metagenome Sequencing to Explore Phylogenomics of Terrestrial Cyanobacteria.</title>
        <authorList>
            <person name="Ward R.D."/>
            <person name="Stajich J.E."/>
            <person name="Johansen J.R."/>
            <person name="Huntemann M."/>
            <person name="Clum A."/>
            <person name="Foster B."/>
            <person name="Foster B."/>
            <person name="Roux S."/>
            <person name="Palaniappan K."/>
            <person name="Varghese N."/>
            <person name="Mukherjee S."/>
            <person name="Reddy T.B.K."/>
            <person name="Daum C."/>
            <person name="Copeland A."/>
            <person name="Chen I.A."/>
            <person name="Ivanova N.N."/>
            <person name="Kyrpides N.C."/>
            <person name="Shapiro N."/>
            <person name="Eloe-Fadrosh E.A."/>
            <person name="Pietrasiak N."/>
        </authorList>
    </citation>
    <scope>NUCLEOTIDE SEQUENCE</scope>
    <source>
        <strain evidence="3">GSE-NOS-MK-12-04C</strain>
    </source>
</reference>
<feature type="domain" description="Barstar (barnase inhibitor)" evidence="2">
    <location>
        <begin position="37"/>
        <end position="129"/>
    </location>
</feature>
<name>A0A951QS15_9CYAN</name>
<proteinExistence type="inferred from homology"/>
<evidence type="ECO:0000313" key="3">
    <source>
        <dbReference type="EMBL" id="MBW4669730.1"/>
    </source>
</evidence>
<evidence type="ECO:0000313" key="4">
    <source>
        <dbReference type="Proteomes" id="UP000729701"/>
    </source>
</evidence>
<protein>
    <submittedName>
        <fullName evidence="3">Barstar family protein</fullName>
    </submittedName>
</protein>
<dbReference type="Gene3D" id="3.30.370.10">
    <property type="entry name" value="Barstar-like"/>
    <property type="match status" value="1"/>
</dbReference>
<dbReference type="InterPro" id="IPR000468">
    <property type="entry name" value="Barstar"/>
</dbReference>
<evidence type="ECO:0000256" key="1">
    <source>
        <dbReference type="ARBA" id="ARBA00006845"/>
    </source>
</evidence>
<comment type="similarity">
    <text evidence="1">Belongs to the barstar family.</text>
</comment>
<dbReference type="Proteomes" id="UP000729701">
    <property type="component" value="Unassembled WGS sequence"/>
</dbReference>
<gene>
    <name evidence="3" type="ORF">KME60_20520</name>
</gene>